<name>A0ABT3PUA1_9BACT</name>
<dbReference type="InterPro" id="IPR006016">
    <property type="entry name" value="UspA"/>
</dbReference>
<dbReference type="PRINTS" id="PR01438">
    <property type="entry name" value="UNVRSLSTRESS"/>
</dbReference>
<organism evidence="3 4">
    <name type="scientific">Fodinibius salicampi</name>
    <dbReference type="NCBI Taxonomy" id="1920655"/>
    <lineage>
        <taxon>Bacteria</taxon>
        <taxon>Pseudomonadati</taxon>
        <taxon>Balneolota</taxon>
        <taxon>Balneolia</taxon>
        <taxon>Balneolales</taxon>
        <taxon>Balneolaceae</taxon>
        <taxon>Fodinibius</taxon>
    </lineage>
</organism>
<reference evidence="3 4" key="1">
    <citation type="submission" date="2021-11" db="EMBL/GenBank/DDBJ databases">
        <title>Aliifidinibius sp. nov., a new bacterium isolated from saline soil.</title>
        <authorList>
            <person name="Galisteo C."/>
            <person name="De La Haba R."/>
            <person name="Sanchez-Porro C."/>
            <person name="Ventosa A."/>
        </authorList>
    </citation>
    <scope>NUCLEOTIDE SEQUENCE [LARGE SCALE GENOMIC DNA]</scope>
    <source>
        <strain evidence="3 4">KACC 190600</strain>
    </source>
</reference>
<keyword evidence="4" id="KW-1185">Reference proteome</keyword>
<proteinExistence type="inferred from homology"/>
<sequence length="272" mass="31430">MNIQKILVPIDFSECSKTATLFSFELAIKLDARLYLMHSMDNIFSMPLEEFKEELTKNERFQQVKVKTITEVGDPDLSILTEAQVLDADLIVMGSKGSSGGKKLLGSTTTRVVSKSNIPVLAIPQNNSYADFEDMVFMTDFKEGDLSALLEISHWARYFNANLHVLHIFTDDSLEELIKFRGFKEVAREQVVYEKLFFERIFNSSFEEGFFNYLKTRNSNLFILPRYKKAPFQKLIKKDHARQIEFESNIPFLSLPAEKFIGKEQQHNTLKQ</sequence>
<comment type="caution">
    <text evidence="3">The sequence shown here is derived from an EMBL/GenBank/DDBJ whole genome shotgun (WGS) entry which is preliminary data.</text>
</comment>
<accession>A0ABT3PUA1</accession>
<evidence type="ECO:0000313" key="3">
    <source>
        <dbReference type="EMBL" id="MCW9711424.1"/>
    </source>
</evidence>
<evidence type="ECO:0000313" key="4">
    <source>
        <dbReference type="Proteomes" id="UP001207337"/>
    </source>
</evidence>
<dbReference type="PANTHER" id="PTHR46268:SF6">
    <property type="entry name" value="UNIVERSAL STRESS PROTEIN UP12"/>
    <property type="match status" value="1"/>
</dbReference>
<dbReference type="RefSeq" id="WP_265786627.1">
    <property type="nucleotide sequence ID" value="NZ_BAABRS010000001.1"/>
</dbReference>
<dbReference type="SUPFAM" id="SSF52402">
    <property type="entry name" value="Adenine nucleotide alpha hydrolases-like"/>
    <property type="match status" value="2"/>
</dbReference>
<evidence type="ECO:0000259" key="2">
    <source>
        <dbReference type="Pfam" id="PF00582"/>
    </source>
</evidence>
<dbReference type="Pfam" id="PF00582">
    <property type="entry name" value="Usp"/>
    <property type="match status" value="1"/>
</dbReference>
<protein>
    <submittedName>
        <fullName evidence="3">Universal stress protein</fullName>
    </submittedName>
</protein>
<dbReference type="PANTHER" id="PTHR46268">
    <property type="entry name" value="STRESS RESPONSE PROTEIN NHAX"/>
    <property type="match status" value="1"/>
</dbReference>
<dbReference type="InterPro" id="IPR006015">
    <property type="entry name" value="Universal_stress_UspA"/>
</dbReference>
<dbReference type="EMBL" id="JAJNDC010000001">
    <property type="protein sequence ID" value="MCW9711424.1"/>
    <property type="molecule type" value="Genomic_DNA"/>
</dbReference>
<feature type="domain" description="UspA" evidence="2">
    <location>
        <begin position="3"/>
        <end position="124"/>
    </location>
</feature>
<gene>
    <name evidence="3" type="ORF">LQ318_00775</name>
</gene>
<dbReference type="CDD" id="cd00293">
    <property type="entry name" value="USP-like"/>
    <property type="match status" value="1"/>
</dbReference>
<evidence type="ECO:0000256" key="1">
    <source>
        <dbReference type="ARBA" id="ARBA00008791"/>
    </source>
</evidence>
<dbReference type="Gene3D" id="3.40.50.12370">
    <property type="match status" value="1"/>
</dbReference>
<dbReference type="Proteomes" id="UP001207337">
    <property type="component" value="Unassembled WGS sequence"/>
</dbReference>
<comment type="similarity">
    <text evidence="1">Belongs to the universal stress protein A family.</text>
</comment>